<feature type="binding site" evidence="4">
    <location>
        <begin position="124"/>
        <end position="125"/>
    </location>
    <ligand>
        <name>acetyl-CoA</name>
        <dbReference type="ChEBI" id="CHEBI:57288"/>
    </ligand>
</feature>
<feature type="active site" description="Proton acceptor; via carboxylate" evidence="4">
    <location>
        <position position="416"/>
    </location>
</feature>
<dbReference type="InterPro" id="IPR022902">
    <property type="entry name" value="NAcTrfase_Eis"/>
</dbReference>
<sequence length="416" mass="44594">MTATTLGSESPIEVGTPTDRAGIAALLNTVFHAPPDEAEAEAGRAITEPERSLLLRSGDAVVAHAAAFTRELTVPGAVVPAAHVTGVAVAATHRRQGLLSRLMRRQLQDVLAAGREPIAVLWASEGQIYPRFGYGLAAPRWRLDVQTAGLRLAEPDGTGPAITLRTGDPVALQPTLAALWDRLRPDRPGWSSRTDPWWRYVLLDGPVQRSDATARQAVLAETADGPVGYALWRTRPDWDDRGPRGTVLLDELVATGPAAYAALWRFLLGIDLTRNVRYGHAAPDEPVQHLLDEVRQLGAQLDHGLWVRIVDLPAALAARRYPIGVDVVLEVTDPLLPENAGRWRLTADAGTAHCTRTDAPADLACDVRDLAAAYLGGPSLAALAGAGRVREVRPDVLTRTSAAFGWHRAPAGLASF</sequence>
<dbReference type="PANTHER" id="PTHR37817">
    <property type="entry name" value="N-ACETYLTRANSFERASE EIS"/>
    <property type="match status" value="1"/>
</dbReference>
<comment type="caution">
    <text evidence="6">The sequence shown here is derived from an EMBL/GenBank/DDBJ whole genome shotgun (WGS) entry which is preliminary data.</text>
</comment>
<dbReference type="Pfam" id="PF17668">
    <property type="entry name" value="Acetyltransf_17"/>
    <property type="match status" value="1"/>
</dbReference>
<keyword evidence="7" id="KW-1185">Reference proteome</keyword>
<proteinExistence type="inferred from homology"/>
<gene>
    <name evidence="6" type="ORF">Pma05_66280</name>
</gene>
<dbReference type="Gene3D" id="3.40.630.30">
    <property type="match status" value="2"/>
</dbReference>
<accession>A0ABQ4EZF8</accession>
<dbReference type="InterPro" id="IPR051554">
    <property type="entry name" value="Acetyltransferase_Eis"/>
</dbReference>
<dbReference type="HAMAP" id="MF_01812">
    <property type="entry name" value="Eis"/>
    <property type="match status" value="1"/>
</dbReference>
<dbReference type="InterPro" id="IPR000182">
    <property type="entry name" value="GNAT_dom"/>
</dbReference>
<evidence type="ECO:0000256" key="3">
    <source>
        <dbReference type="ARBA" id="ARBA00023315"/>
    </source>
</evidence>
<dbReference type="Gene3D" id="3.30.1050.10">
    <property type="entry name" value="SCP2 sterol-binding domain"/>
    <property type="match status" value="1"/>
</dbReference>
<dbReference type="NCBIfam" id="NF002367">
    <property type="entry name" value="PRK01346.1-4"/>
    <property type="match status" value="1"/>
</dbReference>
<reference evidence="6 7" key="1">
    <citation type="submission" date="2021-01" db="EMBL/GenBank/DDBJ databases">
        <title>Whole genome shotgun sequence of Plantactinospora mayteni NBRC 109088.</title>
        <authorList>
            <person name="Komaki H."/>
            <person name="Tamura T."/>
        </authorList>
    </citation>
    <scope>NUCLEOTIDE SEQUENCE [LARGE SCALE GENOMIC DNA]</scope>
    <source>
        <strain evidence="6 7">NBRC 109088</strain>
    </source>
</reference>
<dbReference type="InterPro" id="IPR041380">
    <property type="entry name" value="Acetyltransf_17"/>
</dbReference>
<dbReference type="PANTHER" id="PTHR37817:SF1">
    <property type="entry name" value="N-ACETYLTRANSFERASE EIS"/>
    <property type="match status" value="1"/>
</dbReference>
<comment type="similarity">
    <text evidence="1 4">Belongs to the acetyltransferase Eis family.</text>
</comment>
<dbReference type="RefSeq" id="WP_203861381.1">
    <property type="nucleotide sequence ID" value="NZ_BAAAZQ010000021.1"/>
</dbReference>
<dbReference type="InterPro" id="IPR036527">
    <property type="entry name" value="SCP2_sterol-bd_dom_sf"/>
</dbReference>
<organism evidence="6 7">
    <name type="scientific">Plantactinospora mayteni</name>
    <dbReference type="NCBI Taxonomy" id="566021"/>
    <lineage>
        <taxon>Bacteria</taxon>
        <taxon>Bacillati</taxon>
        <taxon>Actinomycetota</taxon>
        <taxon>Actinomycetes</taxon>
        <taxon>Micromonosporales</taxon>
        <taxon>Micromonosporaceae</taxon>
        <taxon>Plantactinospora</taxon>
    </lineage>
</organism>
<dbReference type="Pfam" id="PF13527">
    <property type="entry name" value="Acetyltransf_9"/>
    <property type="match status" value="1"/>
</dbReference>
<dbReference type="SUPFAM" id="SSF55718">
    <property type="entry name" value="SCP-like"/>
    <property type="match status" value="1"/>
</dbReference>
<feature type="active site" description="Proton donor" evidence="4">
    <location>
        <position position="129"/>
    </location>
</feature>
<dbReference type="Proteomes" id="UP000621500">
    <property type="component" value="Unassembled WGS sequence"/>
</dbReference>
<feature type="binding site" evidence="4">
    <location>
        <begin position="95"/>
        <end position="100"/>
    </location>
    <ligand>
        <name>acetyl-CoA</name>
        <dbReference type="ChEBI" id="CHEBI:57288"/>
    </ligand>
</feature>
<evidence type="ECO:0000256" key="1">
    <source>
        <dbReference type="ARBA" id="ARBA00009213"/>
    </source>
</evidence>
<protein>
    <submittedName>
        <fullName evidence="6">UPF0256 protein</fullName>
    </submittedName>
</protein>
<evidence type="ECO:0000313" key="6">
    <source>
        <dbReference type="EMBL" id="GIH00056.1"/>
    </source>
</evidence>
<evidence type="ECO:0000256" key="4">
    <source>
        <dbReference type="HAMAP-Rule" id="MF_01812"/>
    </source>
</evidence>
<dbReference type="PROSITE" id="PS51186">
    <property type="entry name" value="GNAT"/>
    <property type="match status" value="1"/>
</dbReference>
<dbReference type="Pfam" id="PF13530">
    <property type="entry name" value="SCP2_2"/>
    <property type="match status" value="1"/>
</dbReference>
<evidence type="ECO:0000259" key="5">
    <source>
        <dbReference type="PROSITE" id="PS51186"/>
    </source>
</evidence>
<evidence type="ECO:0000256" key="2">
    <source>
        <dbReference type="ARBA" id="ARBA00022679"/>
    </source>
</evidence>
<dbReference type="InterPro" id="IPR025559">
    <property type="entry name" value="Eis_dom"/>
</dbReference>
<dbReference type="CDD" id="cd04301">
    <property type="entry name" value="NAT_SF"/>
    <property type="match status" value="1"/>
</dbReference>
<dbReference type="EMBL" id="BONX01000049">
    <property type="protein sequence ID" value="GIH00056.1"/>
    <property type="molecule type" value="Genomic_DNA"/>
</dbReference>
<evidence type="ECO:0000313" key="7">
    <source>
        <dbReference type="Proteomes" id="UP000621500"/>
    </source>
</evidence>
<comment type="subunit">
    <text evidence="4">Homohexamer; trimer of dimers.</text>
</comment>
<dbReference type="SUPFAM" id="SSF55729">
    <property type="entry name" value="Acyl-CoA N-acyltransferases (Nat)"/>
    <property type="match status" value="1"/>
</dbReference>
<keyword evidence="2 4" id="KW-0808">Transferase</keyword>
<dbReference type="InterPro" id="IPR016181">
    <property type="entry name" value="Acyl_CoA_acyltransferase"/>
</dbReference>
<feature type="domain" description="N-acetyltransferase" evidence="5">
    <location>
        <begin position="10"/>
        <end position="157"/>
    </location>
</feature>
<feature type="binding site" evidence="4">
    <location>
        <begin position="87"/>
        <end position="89"/>
    </location>
    <ligand>
        <name>acetyl-CoA</name>
        <dbReference type="ChEBI" id="CHEBI:57288"/>
    </ligand>
</feature>
<keyword evidence="3 4" id="KW-0012">Acyltransferase</keyword>
<name>A0ABQ4EZF8_9ACTN</name>